<dbReference type="Gene3D" id="1.10.530.10">
    <property type="match status" value="1"/>
</dbReference>
<dbReference type="Pfam" id="PF08239">
    <property type="entry name" value="SH3_3"/>
    <property type="match status" value="1"/>
</dbReference>
<evidence type="ECO:0000313" key="5">
    <source>
        <dbReference type="Proteomes" id="UP000199318"/>
    </source>
</evidence>
<dbReference type="InterPro" id="IPR036366">
    <property type="entry name" value="PGBDSf"/>
</dbReference>
<dbReference type="GO" id="GO:0004040">
    <property type="term" value="F:amidase activity"/>
    <property type="evidence" value="ECO:0007669"/>
    <property type="project" value="InterPro"/>
</dbReference>
<feature type="region of interest" description="Disordered" evidence="2">
    <location>
        <begin position="275"/>
        <end position="321"/>
    </location>
</feature>
<name>A0A1H9TX58_9BACI</name>
<dbReference type="STRING" id="1464123.SAMN05444126_11167"/>
<evidence type="ECO:0000256" key="2">
    <source>
        <dbReference type="SAM" id="MobiDB-lite"/>
    </source>
</evidence>
<accession>A0A1H9TX58</accession>
<evidence type="ECO:0000313" key="4">
    <source>
        <dbReference type="EMBL" id="SES01497.1"/>
    </source>
</evidence>
<keyword evidence="1" id="KW-0175">Coiled coil</keyword>
<proteinExistence type="predicted"/>
<dbReference type="EMBL" id="FOGV01000011">
    <property type="protein sequence ID" value="SES01497.1"/>
    <property type="molecule type" value="Genomic_DNA"/>
</dbReference>
<feature type="coiled-coil region" evidence="1">
    <location>
        <begin position="187"/>
        <end position="214"/>
    </location>
</feature>
<keyword evidence="5" id="KW-1185">Reference proteome</keyword>
<dbReference type="RefSeq" id="WP_093072865.1">
    <property type="nucleotide sequence ID" value="NZ_FOGV01000011.1"/>
</dbReference>
<dbReference type="InterPro" id="IPR002477">
    <property type="entry name" value="Peptidoglycan-bd-like"/>
</dbReference>
<dbReference type="InterPro" id="IPR036365">
    <property type="entry name" value="PGBD-like_sf"/>
</dbReference>
<dbReference type="Proteomes" id="UP000199318">
    <property type="component" value="Unassembled WGS sequence"/>
</dbReference>
<dbReference type="Pfam" id="PF01471">
    <property type="entry name" value="PG_binding_1"/>
    <property type="match status" value="11"/>
</dbReference>
<dbReference type="InterPro" id="IPR002901">
    <property type="entry name" value="MGlyc_endo_b_GlcNAc-like_dom"/>
</dbReference>
<dbReference type="Gene3D" id="2.30.30.40">
    <property type="entry name" value="SH3 Domains"/>
    <property type="match status" value="1"/>
</dbReference>
<dbReference type="OrthoDB" id="9816557at2"/>
<gene>
    <name evidence="4" type="ORF">SAMN05444126_11167</name>
</gene>
<dbReference type="Gene3D" id="1.10.101.10">
    <property type="entry name" value="PGBD-like superfamily/PGBD"/>
    <property type="match status" value="12"/>
</dbReference>
<evidence type="ECO:0000256" key="1">
    <source>
        <dbReference type="SAM" id="Coils"/>
    </source>
</evidence>
<feature type="compositionally biased region" description="Acidic residues" evidence="2">
    <location>
        <begin position="285"/>
        <end position="304"/>
    </location>
</feature>
<protein>
    <submittedName>
        <fullName evidence="4">Beta-N-acetylglucosaminidase</fullName>
    </submittedName>
</protein>
<sequence length="1378" mass="154776">MKRTNKMNVVVASSLSITMVFSSFSPMLENRVVAEDGSSIFELEAESSFEQGDESFDVYVLKKRLSLTAEADIDEDQMNETFDEELESLLKQWQERNMNEASGVYDQETAEGLRTYLDEEKGFIFVFGDRDEDLSGIYEKLSELGYDASEETDQDTIFFGDQLESAVESFQSDYDLESHGAVDQATRDKLTEEVNALEENEESEENETDETENVEITEVEEDGEINAESGLVLREEPTTDAEEMDILHNEQEVAIHGEGEDWFKVTVETEEEAELEGYVHQDYVAVDEESDSDSDEENEEDEDVNAFAQSSEDAAEPPYQEGDEAGEIAEMKQMLSELGFGDFSEEPSDHYDSEAKNIVTEFQAHFGLEADGLADQETLDRLEEEVNTKYQDRHKSDAFRDMKVKLEALDYANYSSYPSDVYGSNTAEVVERFQEAEGLPVTGIADSVTLELLDERFADLPEGAYTWTDETPPFTDGDKNNAIQAMKEDLTVLGFGNFPSAPSNRYGSVTSGVVAEFQEHFGLEADGVADQTTLDRLATELNTKYQDRNESDAFRDMKVKLEALDYAYYSSYPSDVYGSNTAEVVERFQEAEGLPVTGIADSVTLELLDERFADLPEDAYTWTDETPPFTDGDKNNAIQAMKEDLTVLGFGNFPSAPSNRYGSVTSGVVAEFQEHFGLEADGVADQTTLDRLATELNTKYQDRNESDAFRDMKVKLEALDYAYYSSYPSDVYGSNTAEVVERFQEAEGLPVTGIADSVTLELLDERFADLPEDAYTWTDETPPFTDGDKNNAIQAMKEDLTLLGFGNFPSDPSNRYGSVTSGVVSEFQEHFGLDADGVADEDTLARLEAEATTDYQDGNESSSFVRMKQALVTLGYWNISDPSPVYGPNTAAAVERFQAAEGLPESGVGDSVTLTLLDERLMEHFNEQLEVPYEYGDQGDDVLAMKLDLTAVGFGDFTSDSSIRFDSDTQDAIDEFQDYYGLPKTGEADDTTLEMLHEILNSEYQEGSSFSGVSVLKQHLEALGYGDFGIDPSDDYDEQTKNAVTEFQTDHGLVVNGIADPVTLNEIEDKADNVTQEYSYTFYNMTIDQMVNRQMDNRPKTDEGDDGWVDADEEQVRRYVDPEEFSSSTTQNDVYQFLILSEPSGESADQLNRSLVERGILDGTGEAFKEAAETYGINDVYLMSHAILETGHGKSGLSNGSIKVGEVNSNKYVIQEPSDEENNDYELYVLEREYNESEGQWFWNESERDDDYDISDLEMTTIHNVFGIDAVDHDPYPRGAVYAYENGWTTPEDAILGGAEFISSSYLERGQDTLYKMRWDPEYQEAFINDEVSEFRRKDQFQYATDIGWAYKQTKMIKELYDMMENPNIALDMPEYKD</sequence>
<dbReference type="SUPFAM" id="SSF47090">
    <property type="entry name" value="PGBD-like"/>
    <property type="match status" value="11"/>
</dbReference>
<dbReference type="InterPro" id="IPR003646">
    <property type="entry name" value="SH3-like_bac-type"/>
</dbReference>
<reference evidence="5" key="1">
    <citation type="submission" date="2016-10" db="EMBL/GenBank/DDBJ databases">
        <authorList>
            <person name="de Groot N.N."/>
        </authorList>
    </citation>
    <scope>NUCLEOTIDE SEQUENCE [LARGE SCALE GENOMIC DNA]</scope>
    <source>
        <strain evidence="5">10nlg</strain>
    </source>
</reference>
<organism evidence="4 5">
    <name type="scientific">Salisediminibacterium halotolerans</name>
    <dbReference type="NCBI Taxonomy" id="517425"/>
    <lineage>
        <taxon>Bacteria</taxon>
        <taxon>Bacillati</taxon>
        <taxon>Bacillota</taxon>
        <taxon>Bacilli</taxon>
        <taxon>Bacillales</taxon>
        <taxon>Bacillaceae</taxon>
        <taxon>Salisediminibacterium</taxon>
    </lineage>
</organism>
<comment type="caution">
    <text evidence="4">The sequence shown here is derived from an EMBL/GenBank/DDBJ whole genome shotgun (WGS) entry which is preliminary data.</text>
</comment>
<dbReference type="SMART" id="SM00047">
    <property type="entry name" value="LYZ2"/>
    <property type="match status" value="1"/>
</dbReference>
<feature type="domain" description="Mannosyl-glycoprotein endo-beta-N-acetylglucosamidase-like" evidence="3">
    <location>
        <begin position="1153"/>
        <end position="1362"/>
    </location>
</feature>
<evidence type="ECO:0000259" key="3">
    <source>
        <dbReference type="SMART" id="SM00047"/>
    </source>
</evidence>
<dbReference type="Pfam" id="PF01832">
    <property type="entry name" value="Glucosaminidase"/>
    <property type="match status" value="1"/>
</dbReference>